<comment type="caution">
    <text evidence="1">The sequence shown here is derived from an EMBL/GenBank/DDBJ whole genome shotgun (WGS) entry which is preliminary data.</text>
</comment>
<dbReference type="RefSeq" id="WP_095786211.1">
    <property type="nucleotide sequence ID" value="NZ_CP012886.2"/>
</dbReference>
<protein>
    <recommendedName>
        <fullName evidence="3">DUF4254 domain-containing protein</fullName>
    </recommendedName>
</protein>
<evidence type="ECO:0000313" key="2">
    <source>
        <dbReference type="Proteomes" id="UP001529272"/>
    </source>
</evidence>
<dbReference type="EMBL" id="JASZZX010000025">
    <property type="protein sequence ID" value="MDM3928678.1"/>
    <property type="molecule type" value="Genomic_DNA"/>
</dbReference>
<reference evidence="1 2" key="1">
    <citation type="submission" date="2023-06" db="EMBL/GenBank/DDBJ databases">
        <title>Itaconate inhibition of nontuberculous mycobacteria.</title>
        <authorList>
            <person name="Breen P."/>
            <person name="Zimbric M."/>
            <person name="Caverly L."/>
        </authorList>
    </citation>
    <scope>NUCLEOTIDE SEQUENCE [LARGE SCALE GENOMIC DNA]</scope>
    <source>
        <strain evidence="1 2">FLAC1071</strain>
    </source>
</reference>
<evidence type="ECO:0008006" key="3">
    <source>
        <dbReference type="Google" id="ProtNLM"/>
    </source>
</evidence>
<reference evidence="2" key="2">
    <citation type="submission" date="2023-06" db="EMBL/GenBank/DDBJ databases">
        <title>Itaconate inhibition of nontuberculous mycobacteria.</title>
        <authorList>
            <person name="Spilker T."/>
        </authorList>
    </citation>
    <scope>NUCLEOTIDE SEQUENCE [LARGE SCALE GENOMIC DNA]</scope>
    <source>
        <strain evidence="2">FLAC1071</strain>
    </source>
</reference>
<name>A0ABT7P5Y4_MYCIT</name>
<sequence>MTPIWRDHDPGANPPPELQAEAAEFDQAMQWWVDFVHARHPGWDQRGGVDVSPQMEDLDPEDWDAWVSIAVTVSEEARQLYLREFEQLHGVPAPAPMAPAALSASAPPAASQARRERFATTVAAVLAHRHGRQWLQLATDVREGYLRDARSLMAAGLTCWSDYQ</sequence>
<keyword evidence="2" id="KW-1185">Reference proteome</keyword>
<gene>
    <name evidence="1" type="ORF">QRB35_21955</name>
</gene>
<organism evidence="1 2">
    <name type="scientific">Mycobacterium intracellulare subsp. chimaera</name>
    <dbReference type="NCBI Taxonomy" id="222805"/>
    <lineage>
        <taxon>Bacteria</taxon>
        <taxon>Bacillati</taxon>
        <taxon>Actinomycetota</taxon>
        <taxon>Actinomycetes</taxon>
        <taxon>Mycobacteriales</taxon>
        <taxon>Mycobacteriaceae</taxon>
        <taxon>Mycobacterium</taxon>
        <taxon>Mycobacterium avium complex (MAC)</taxon>
    </lineage>
</organism>
<dbReference type="Proteomes" id="UP001529272">
    <property type="component" value="Unassembled WGS sequence"/>
</dbReference>
<evidence type="ECO:0000313" key="1">
    <source>
        <dbReference type="EMBL" id="MDM3928678.1"/>
    </source>
</evidence>
<proteinExistence type="predicted"/>
<accession>A0ABT7P5Y4</accession>